<keyword evidence="3" id="KW-1185">Reference proteome</keyword>
<keyword evidence="1" id="KW-1133">Transmembrane helix</keyword>
<comment type="caution">
    <text evidence="2">The sequence shown here is derived from an EMBL/GenBank/DDBJ whole genome shotgun (WGS) entry which is preliminary data.</text>
</comment>
<dbReference type="RefSeq" id="WP_173680067.1">
    <property type="nucleotide sequence ID" value="NZ_JAAZWO010000001.1"/>
</dbReference>
<proteinExistence type="predicted"/>
<dbReference type="AlphaFoldDB" id="A0A923E7U5"/>
<evidence type="ECO:0000256" key="1">
    <source>
        <dbReference type="SAM" id="Phobius"/>
    </source>
</evidence>
<accession>A0A923E7U5</accession>
<sequence>MKVKRSKVLLISAILGTLYSLYLISYFGGGIFGSKDGAELAGAAIATALVTPHMILVVLATIFNWVGYFSNKRGFALTGGILYSVGGVIFIMYIVFVIPSIVLSFVGYAKLKNIIKINDASQTSSQE</sequence>
<keyword evidence="1" id="KW-0472">Membrane</keyword>
<feature type="transmembrane region" description="Helical" evidence="1">
    <location>
        <begin position="7"/>
        <end position="28"/>
    </location>
</feature>
<evidence type="ECO:0008006" key="4">
    <source>
        <dbReference type="Google" id="ProtNLM"/>
    </source>
</evidence>
<organism evidence="2 3">
    <name type="scientific">Clostridium tetanomorphum</name>
    <dbReference type="NCBI Taxonomy" id="1553"/>
    <lineage>
        <taxon>Bacteria</taxon>
        <taxon>Bacillati</taxon>
        <taxon>Bacillota</taxon>
        <taxon>Clostridia</taxon>
        <taxon>Eubacteriales</taxon>
        <taxon>Clostridiaceae</taxon>
        <taxon>Clostridium</taxon>
    </lineage>
</organism>
<keyword evidence="1" id="KW-0812">Transmembrane</keyword>
<feature type="transmembrane region" description="Helical" evidence="1">
    <location>
        <begin position="81"/>
        <end position="108"/>
    </location>
</feature>
<feature type="transmembrane region" description="Helical" evidence="1">
    <location>
        <begin position="40"/>
        <end position="69"/>
    </location>
</feature>
<protein>
    <recommendedName>
        <fullName evidence="4">DUF4064 domain-containing protein</fullName>
    </recommendedName>
</protein>
<reference evidence="2 3" key="1">
    <citation type="submission" date="2020-04" db="EMBL/GenBank/DDBJ databases">
        <title>Genomic insights into acetone-butanol-ethanol (ABE) fermentation by sequencing solventogenic clostridia strains.</title>
        <authorList>
            <person name="Brown S."/>
        </authorList>
    </citation>
    <scope>NUCLEOTIDE SEQUENCE [LARGE SCALE GENOMIC DNA]</scope>
    <source>
        <strain evidence="2 3">DJ011</strain>
    </source>
</reference>
<evidence type="ECO:0000313" key="3">
    <source>
        <dbReference type="Proteomes" id="UP000563151"/>
    </source>
</evidence>
<gene>
    <name evidence="2" type="ORF">HGG79_00730</name>
</gene>
<name>A0A923E7U5_CLOTT</name>
<dbReference type="EMBL" id="JAAZWO010000001">
    <property type="protein sequence ID" value="MBC2396301.1"/>
    <property type="molecule type" value="Genomic_DNA"/>
</dbReference>
<evidence type="ECO:0000313" key="2">
    <source>
        <dbReference type="EMBL" id="MBC2396301.1"/>
    </source>
</evidence>
<dbReference type="Proteomes" id="UP000563151">
    <property type="component" value="Unassembled WGS sequence"/>
</dbReference>